<dbReference type="EMBL" id="RCHD01000051">
    <property type="protein sequence ID" value="RLL30737.1"/>
    <property type="molecule type" value="Genomic_DNA"/>
</dbReference>
<gene>
    <name evidence="1" type="ORF">D9K80_15635</name>
</gene>
<dbReference type="Proteomes" id="UP000267166">
    <property type="component" value="Unassembled WGS sequence"/>
</dbReference>
<evidence type="ECO:0008006" key="3">
    <source>
        <dbReference type="Google" id="ProtNLM"/>
    </source>
</evidence>
<dbReference type="RefSeq" id="WP_121594903.1">
    <property type="nucleotide sequence ID" value="NZ_RCHD01000051.1"/>
</dbReference>
<dbReference type="Pfam" id="PF09669">
    <property type="entry name" value="Phage_pRha"/>
    <property type="match status" value="1"/>
</dbReference>
<evidence type="ECO:0000313" key="1">
    <source>
        <dbReference type="EMBL" id="RLL30737.1"/>
    </source>
</evidence>
<comment type="caution">
    <text evidence="1">The sequence shown here is derived from an EMBL/GenBank/DDBJ whole genome shotgun (WGS) entry which is preliminary data.</text>
</comment>
<protein>
    <recommendedName>
        <fullName evidence="3">Rha family transcriptional regulator</fullName>
    </recommendedName>
</protein>
<dbReference type="AlphaFoldDB" id="A0A498CSW5"/>
<proteinExistence type="predicted"/>
<dbReference type="InterPro" id="IPR014054">
    <property type="entry name" value="Phage_regulatory_Rha"/>
</dbReference>
<sequence>MTNIMTTDEIVIVEGDKALTTSLHIADGSKANHKAVMQLIKTHIHHFNKFGRVAFEMRPFETDGGVQTRRIALLNEQQATFLMTLMRNTERVVDFKCALVQAFFRTKQYLSNQHQAHTTIHNKLNLQLGLEKADASLAGHILGSYRKKRDTLISAIKEVEKLMQPCLPLFDD</sequence>
<name>A0A498CSW5_9GAMM</name>
<accession>A0A498CSW5</accession>
<evidence type="ECO:0000313" key="2">
    <source>
        <dbReference type="Proteomes" id="UP000267166"/>
    </source>
</evidence>
<reference evidence="1 2" key="1">
    <citation type="submission" date="2018-09" db="EMBL/GenBank/DDBJ databases">
        <title>The draft genome of Acinetobacter sp. strains.</title>
        <authorList>
            <person name="Qin J."/>
            <person name="Feng Y."/>
            <person name="Zong Z."/>
        </authorList>
    </citation>
    <scope>NUCLEOTIDE SEQUENCE [LARGE SCALE GENOMIC DNA]</scope>
    <source>
        <strain evidence="1 2">WCHAc060003</strain>
    </source>
</reference>
<organism evidence="1 2">
    <name type="scientific">Acinetobacter cumulans</name>
    <dbReference type="NCBI Taxonomy" id="2136182"/>
    <lineage>
        <taxon>Bacteria</taxon>
        <taxon>Pseudomonadati</taxon>
        <taxon>Pseudomonadota</taxon>
        <taxon>Gammaproteobacteria</taxon>
        <taxon>Moraxellales</taxon>
        <taxon>Moraxellaceae</taxon>
        <taxon>Acinetobacter</taxon>
    </lineage>
</organism>